<dbReference type="UniPathway" id="UPA00053">
    <property type="reaction ID" value="UER00089"/>
</dbReference>
<feature type="active site" description="Proton acceptor" evidence="9">
    <location>
        <position position="313"/>
    </location>
</feature>
<evidence type="ECO:0000259" key="10">
    <source>
        <dbReference type="Pfam" id="PF00275"/>
    </source>
</evidence>
<dbReference type="RefSeq" id="WP_035165786.1">
    <property type="nucleotide sequence ID" value="NZ_CP018906.1"/>
</dbReference>
<dbReference type="GO" id="GO:0008652">
    <property type="term" value="P:amino acid biosynthetic process"/>
    <property type="evidence" value="ECO:0007669"/>
    <property type="project" value="UniProtKB-KW"/>
</dbReference>
<evidence type="ECO:0000256" key="8">
    <source>
        <dbReference type="ARBA" id="ARBA00044633"/>
    </source>
</evidence>
<dbReference type="GO" id="GO:0009073">
    <property type="term" value="P:aromatic amino acid family biosynthetic process"/>
    <property type="evidence" value="ECO:0007669"/>
    <property type="project" value="UniProtKB-KW"/>
</dbReference>
<feature type="binding site" evidence="9">
    <location>
        <position position="21"/>
    </location>
    <ligand>
        <name>phosphoenolpyruvate</name>
        <dbReference type="ChEBI" id="CHEBI:58702"/>
    </ligand>
</feature>
<dbReference type="InterPro" id="IPR023193">
    <property type="entry name" value="EPSP_synthase_CS"/>
</dbReference>
<dbReference type="PANTHER" id="PTHR21090">
    <property type="entry name" value="AROM/DEHYDROQUINATE SYNTHASE"/>
    <property type="match status" value="1"/>
</dbReference>
<organism evidence="11 12">
    <name type="scientific">Lentilactobacillus curieae</name>
    <dbReference type="NCBI Taxonomy" id="1138822"/>
    <lineage>
        <taxon>Bacteria</taxon>
        <taxon>Bacillati</taxon>
        <taxon>Bacillota</taxon>
        <taxon>Bacilli</taxon>
        <taxon>Lactobacillales</taxon>
        <taxon>Lactobacillaceae</taxon>
        <taxon>Lentilactobacillus</taxon>
    </lineage>
</organism>
<sequence length="427" mass="46020">MTTLVKTPKGLHGEVLVPGDKSISHRVIMLGALSEGETKINHFLFSDDCLSTVNAFRDLGVKIDIIDEHVIVHGVGFNGLEAPKHELQMGNSGTTTRLIMGILSGQNFSSELIGDDSLSKRPMNRVSEPLATMGAEVITTDGHLPAIVNGKQLHSTNYQMKVASAQVKSALIFAALQANEPSIIREKLPTRNHTETMLNAFGGKIVTSEDQLTITVNPQPRLKGIDLTVPGDISSAAFFIAAGLLVPNSQIRLQRVGINETRTGILDVVKRMGGNIQLENINRDGEPLADLVVTSSQLTATDISAEKIPAMIDELPIIALLCARAAGTSTISGAEELRVKETDRIAAITEEFKKLGIDITEKSDGFVINGSQDWHVESSQLNSHGDHRIGMTLAVADLLVDTHLELAGKESVSISYPDFFDDLARLI</sequence>
<feature type="binding site" evidence="9">
    <location>
        <position position="22"/>
    </location>
    <ligand>
        <name>3-phosphoshikimate</name>
        <dbReference type="ChEBI" id="CHEBI:145989"/>
    </ligand>
</feature>
<evidence type="ECO:0000313" key="11">
    <source>
        <dbReference type="EMBL" id="AQW20657.1"/>
    </source>
</evidence>
<comment type="pathway">
    <text evidence="2 9">Metabolic intermediate biosynthesis; chorismate biosynthesis; chorismate from D-erythrose 4-phosphate and phosphoenolpyruvate: step 6/7.</text>
</comment>
<dbReference type="InterPro" id="IPR036968">
    <property type="entry name" value="Enolpyruvate_Tfrase_sf"/>
</dbReference>
<comment type="subcellular location">
    <subcellularLocation>
        <location evidence="9">Cytoplasm</location>
    </subcellularLocation>
</comment>
<dbReference type="CDD" id="cd01556">
    <property type="entry name" value="EPSP_synthase"/>
    <property type="match status" value="1"/>
</dbReference>
<feature type="domain" description="Enolpyruvate transferase" evidence="10">
    <location>
        <begin position="6"/>
        <end position="423"/>
    </location>
</feature>
<dbReference type="Pfam" id="PF00275">
    <property type="entry name" value="EPSP_synthase"/>
    <property type="match status" value="1"/>
</dbReference>
<dbReference type="AlphaFoldDB" id="A0A1S6QGB8"/>
<keyword evidence="4 9" id="KW-0963">Cytoplasm</keyword>
<evidence type="ECO:0000256" key="1">
    <source>
        <dbReference type="ARBA" id="ARBA00002174"/>
    </source>
</evidence>
<feature type="binding site" evidence="9">
    <location>
        <position position="313"/>
    </location>
    <ligand>
        <name>3-phosphoshikimate</name>
        <dbReference type="ChEBI" id="CHEBI:145989"/>
    </ligand>
</feature>
<keyword evidence="5 9" id="KW-0028">Amino-acid biosynthesis</keyword>
<feature type="binding site" evidence="9">
    <location>
        <position position="344"/>
    </location>
    <ligand>
        <name>phosphoenolpyruvate</name>
        <dbReference type="ChEBI" id="CHEBI:58702"/>
    </ligand>
</feature>
<feature type="binding site" evidence="9">
    <location>
        <position position="166"/>
    </location>
    <ligand>
        <name>phosphoenolpyruvate</name>
        <dbReference type="ChEBI" id="CHEBI:58702"/>
    </ligand>
</feature>
<dbReference type="eggNOG" id="COG0128">
    <property type="taxonomic scope" value="Bacteria"/>
</dbReference>
<proteinExistence type="inferred from homology"/>
<keyword evidence="7 9" id="KW-0057">Aromatic amino acid biosynthesis</keyword>
<dbReference type="Gene3D" id="3.65.10.10">
    <property type="entry name" value="Enolpyruvate transferase domain"/>
    <property type="match status" value="2"/>
</dbReference>
<accession>A0A1S6QGB8</accession>
<feature type="binding site" evidence="9">
    <location>
        <position position="121"/>
    </location>
    <ligand>
        <name>phosphoenolpyruvate</name>
        <dbReference type="ChEBI" id="CHEBI:58702"/>
    </ligand>
</feature>
<evidence type="ECO:0000256" key="6">
    <source>
        <dbReference type="ARBA" id="ARBA00022679"/>
    </source>
</evidence>
<feature type="binding site" evidence="9">
    <location>
        <position position="164"/>
    </location>
    <ligand>
        <name>3-phosphoshikimate</name>
        <dbReference type="ChEBI" id="CHEBI:145989"/>
    </ligand>
</feature>
<feature type="binding site" evidence="9">
    <location>
        <position position="388"/>
    </location>
    <ligand>
        <name>phosphoenolpyruvate</name>
        <dbReference type="ChEBI" id="CHEBI:58702"/>
    </ligand>
</feature>
<feature type="binding site" evidence="9">
    <location>
        <position position="166"/>
    </location>
    <ligand>
        <name>3-phosphoshikimate</name>
        <dbReference type="ChEBI" id="CHEBI:145989"/>
    </ligand>
</feature>
<dbReference type="FunFam" id="3.65.10.10:FF:000005">
    <property type="entry name" value="3-phosphoshikimate 1-carboxyvinyltransferase"/>
    <property type="match status" value="1"/>
</dbReference>
<dbReference type="EMBL" id="CP018906">
    <property type="protein sequence ID" value="AQW20657.1"/>
    <property type="molecule type" value="Genomic_DNA"/>
</dbReference>
<comment type="function">
    <text evidence="1 9">Catalyzes the transfer of the enolpyruvyl moiety of phosphoenolpyruvate (PEP) to the 5-hydroxyl of shikimate-3-phosphate (S3P) to produce enolpyruvyl shikimate-3-phosphate and inorganic phosphate.</text>
</comment>
<keyword evidence="12" id="KW-1185">Reference proteome</keyword>
<evidence type="ECO:0000256" key="5">
    <source>
        <dbReference type="ARBA" id="ARBA00022605"/>
    </source>
</evidence>
<dbReference type="GO" id="GO:0009423">
    <property type="term" value="P:chorismate biosynthetic process"/>
    <property type="evidence" value="ECO:0007669"/>
    <property type="project" value="UniProtKB-UniRule"/>
</dbReference>
<feature type="binding site" evidence="9">
    <location>
        <position position="93"/>
    </location>
    <ligand>
        <name>phosphoenolpyruvate</name>
        <dbReference type="ChEBI" id="CHEBI:58702"/>
    </ligand>
</feature>
<evidence type="ECO:0000256" key="4">
    <source>
        <dbReference type="ARBA" id="ARBA00022490"/>
    </source>
</evidence>
<evidence type="ECO:0000256" key="7">
    <source>
        <dbReference type="ARBA" id="ARBA00023141"/>
    </source>
</evidence>
<reference evidence="11 12" key="1">
    <citation type="journal article" date="2015" name="Genome Announc.">
        <title>Genome Sequence of Lactobacillus curieae CCTCC M 2011381T, a Novel Producer of Gamma-aminobutyric Acid.</title>
        <authorList>
            <person name="Wang Y."/>
            <person name="Wang Y."/>
            <person name="Lang C."/>
            <person name="Wei D."/>
            <person name="Xu P."/>
            <person name="Xie J."/>
        </authorList>
    </citation>
    <scope>NUCLEOTIDE SEQUENCE [LARGE SCALE GENOMIC DNA]</scope>
    <source>
        <strain evidence="11 12">CCTCC M 2011381</strain>
    </source>
</reference>
<name>A0A1S6QGB8_9LACO</name>
<evidence type="ECO:0000256" key="2">
    <source>
        <dbReference type="ARBA" id="ARBA00004811"/>
    </source>
</evidence>
<dbReference type="SUPFAM" id="SSF55205">
    <property type="entry name" value="EPT/RTPC-like"/>
    <property type="match status" value="1"/>
</dbReference>
<dbReference type="PIRSF" id="PIRSF000505">
    <property type="entry name" value="EPSPS"/>
    <property type="match status" value="1"/>
</dbReference>
<dbReference type="GO" id="GO:0005737">
    <property type="term" value="C:cytoplasm"/>
    <property type="evidence" value="ECO:0007669"/>
    <property type="project" value="UniProtKB-SubCell"/>
</dbReference>
<evidence type="ECO:0000256" key="3">
    <source>
        <dbReference type="ARBA" id="ARBA00009948"/>
    </source>
</evidence>
<evidence type="ECO:0000313" key="12">
    <source>
        <dbReference type="Proteomes" id="UP000030361"/>
    </source>
</evidence>
<protein>
    <recommendedName>
        <fullName evidence="9">3-phosphoshikimate 1-carboxyvinyltransferase</fullName>
        <ecNumber evidence="9">2.5.1.19</ecNumber>
    </recommendedName>
    <alternativeName>
        <fullName evidence="9">5-enolpyruvylshikimate-3-phosphate synthase</fullName>
        <shortName evidence="9">EPSP synthase</shortName>
        <shortName evidence="9">EPSPS</shortName>
    </alternativeName>
</protein>
<comment type="caution">
    <text evidence="9">Lacks conserved residue(s) required for the propagation of feature annotation.</text>
</comment>
<dbReference type="FunFam" id="3.65.10.10:FF:000006">
    <property type="entry name" value="3-phosphoshikimate 1-carboxyvinyltransferase"/>
    <property type="match status" value="1"/>
</dbReference>
<dbReference type="GO" id="GO:0003866">
    <property type="term" value="F:3-phosphoshikimate 1-carboxyvinyltransferase activity"/>
    <property type="evidence" value="ECO:0007669"/>
    <property type="project" value="UniProtKB-UniRule"/>
</dbReference>
<dbReference type="Proteomes" id="UP000030361">
    <property type="component" value="Chromosome"/>
</dbReference>
<dbReference type="NCBIfam" id="TIGR01356">
    <property type="entry name" value="aroA"/>
    <property type="match status" value="1"/>
</dbReference>
<dbReference type="InterPro" id="IPR006264">
    <property type="entry name" value="EPSP_synthase"/>
</dbReference>
<comment type="similarity">
    <text evidence="3 9">Belongs to the EPSP synthase family.</text>
</comment>
<feature type="binding site" evidence="9">
    <location>
        <position position="21"/>
    </location>
    <ligand>
        <name>3-phosphoshikimate</name>
        <dbReference type="ChEBI" id="CHEBI:145989"/>
    </ligand>
</feature>
<gene>
    <name evidence="9" type="primary">aroA</name>
    <name evidence="11" type="ORF">PL11_001380</name>
</gene>
<dbReference type="OrthoDB" id="9809920at2"/>
<comment type="catalytic activity">
    <reaction evidence="8">
        <text>3-phosphoshikimate + phosphoenolpyruvate = 5-O-(1-carboxyvinyl)-3-phosphoshikimate + phosphate</text>
        <dbReference type="Rhea" id="RHEA:21256"/>
        <dbReference type="ChEBI" id="CHEBI:43474"/>
        <dbReference type="ChEBI" id="CHEBI:57701"/>
        <dbReference type="ChEBI" id="CHEBI:58702"/>
        <dbReference type="ChEBI" id="CHEBI:145989"/>
        <dbReference type="EC" id="2.5.1.19"/>
    </reaction>
    <physiologicalReaction direction="left-to-right" evidence="8">
        <dbReference type="Rhea" id="RHEA:21257"/>
    </physiologicalReaction>
</comment>
<dbReference type="PROSITE" id="PS00885">
    <property type="entry name" value="EPSP_SYNTHASE_2"/>
    <property type="match status" value="1"/>
</dbReference>
<dbReference type="PROSITE" id="PS00104">
    <property type="entry name" value="EPSP_SYNTHASE_1"/>
    <property type="match status" value="1"/>
</dbReference>
<dbReference type="PANTHER" id="PTHR21090:SF5">
    <property type="entry name" value="PENTAFUNCTIONAL AROM POLYPEPTIDE"/>
    <property type="match status" value="1"/>
</dbReference>
<dbReference type="InterPro" id="IPR013792">
    <property type="entry name" value="RNA3'P_cycl/enolpyr_Trfase_a/b"/>
</dbReference>
<dbReference type="KEGG" id="lcu:PL11_001380"/>
<dbReference type="EC" id="2.5.1.19" evidence="9"/>
<keyword evidence="6 9" id="KW-0808">Transferase</keyword>
<dbReference type="InterPro" id="IPR001986">
    <property type="entry name" value="Enolpyruvate_Tfrase_dom"/>
</dbReference>
<dbReference type="HAMAP" id="MF_00210">
    <property type="entry name" value="EPSP_synth"/>
    <property type="match status" value="1"/>
</dbReference>
<feature type="binding site" evidence="9">
    <location>
        <position position="26"/>
    </location>
    <ligand>
        <name>3-phosphoshikimate</name>
        <dbReference type="ChEBI" id="CHEBI:145989"/>
    </ligand>
</feature>
<evidence type="ECO:0000256" key="9">
    <source>
        <dbReference type="HAMAP-Rule" id="MF_00210"/>
    </source>
</evidence>
<comment type="subunit">
    <text evidence="9">Monomer.</text>
</comment>
<feature type="binding site" evidence="9">
    <location>
        <position position="340"/>
    </location>
    <ligand>
        <name>3-phosphoshikimate</name>
        <dbReference type="ChEBI" id="CHEBI:145989"/>
    </ligand>
</feature>